<accession>A0A1E7FMD6</accession>
<organism evidence="4 5">
    <name type="scientific">Fragilariopsis cylindrus CCMP1102</name>
    <dbReference type="NCBI Taxonomy" id="635003"/>
    <lineage>
        <taxon>Eukaryota</taxon>
        <taxon>Sar</taxon>
        <taxon>Stramenopiles</taxon>
        <taxon>Ochrophyta</taxon>
        <taxon>Bacillariophyta</taxon>
        <taxon>Bacillariophyceae</taxon>
        <taxon>Bacillariophycidae</taxon>
        <taxon>Bacillariales</taxon>
        <taxon>Bacillariaceae</taxon>
        <taxon>Fragilariopsis</taxon>
    </lineage>
</organism>
<keyword evidence="2" id="KW-0472">Membrane</keyword>
<sequence>MTMLGTKTTSTGTGNSRCHNNCSPPHLPPPPIVSARITNPLISSLSSMMLSELNFNEPLNIMESSKNNGGNYNNNNKSGDSDDESSEESEEETNNTMTSFLKSSSWNWNGLLCFMSSDPDLFFDAEEKPMFQEDNVDNNGKIIVRTTDTTCTTASSMSGSSEVLQSKESIGSSDCDESFVSVESVEVKLHKDRTVAVATICECRGGGQQQQQQQQQSPSQQQQQHNHNNGQHILPIRQLAFGIGQQQTQQQQQQQQQNHNPFLRIPAPVAPTELPVRFLRAGKGDIIEGQRRYMATLQWRKEQNIDTILFEEHFKFTMIKENYPHYFHLRGKQGEPVFYEQPPKTDLQKLKNGGVTLISLVRHYTMVTEFQWQFLESNDFARSITVLDLEGIRMMDFVGECVEYVKMCSNFSGQHYPERAGHVIVVNVPRCRHIPTLGEFNAVLFVSRFFLCVWVLVLVGFVMFDVRSGYQQVHAMKASNH</sequence>
<dbReference type="PANTHER" id="PTHR45657">
    <property type="entry name" value="CRAL-TRIO DOMAIN-CONTAINING PROTEIN YKL091C-RELATED"/>
    <property type="match status" value="1"/>
</dbReference>
<proteinExistence type="predicted"/>
<keyword evidence="5" id="KW-1185">Reference proteome</keyword>
<evidence type="ECO:0000259" key="3">
    <source>
        <dbReference type="PROSITE" id="PS50191"/>
    </source>
</evidence>
<dbReference type="InterPro" id="IPR036273">
    <property type="entry name" value="CRAL/TRIO_N_dom_sf"/>
</dbReference>
<dbReference type="Pfam" id="PF00650">
    <property type="entry name" value="CRAL_TRIO"/>
    <property type="match status" value="1"/>
</dbReference>
<evidence type="ECO:0000256" key="2">
    <source>
        <dbReference type="SAM" id="Phobius"/>
    </source>
</evidence>
<feature type="region of interest" description="Disordered" evidence="1">
    <location>
        <begin position="61"/>
        <end position="97"/>
    </location>
</feature>
<dbReference type="Proteomes" id="UP000095751">
    <property type="component" value="Unassembled WGS sequence"/>
</dbReference>
<feature type="compositionally biased region" description="Low complexity" evidence="1">
    <location>
        <begin position="63"/>
        <end position="78"/>
    </location>
</feature>
<name>A0A1E7FMD6_9STRA</name>
<dbReference type="Gene3D" id="3.40.525.10">
    <property type="entry name" value="CRAL-TRIO lipid binding domain"/>
    <property type="match status" value="1"/>
</dbReference>
<dbReference type="InterPro" id="IPR036865">
    <property type="entry name" value="CRAL-TRIO_dom_sf"/>
</dbReference>
<dbReference type="PROSITE" id="PS50191">
    <property type="entry name" value="CRAL_TRIO"/>
    <property type="match status" value="1"/>
</dbReference>
<evidence type="ECO:0000313" key="4">
    <source>
        <dbReference type="EMBL" id="OEU19297.1"/>
    </source>
</evidence>
<feature type="transmembrane region" description="Helical" evidence="2">
    <location>
        <begin position="440"/>
        <end position="464"/>
    </location>
</feature>
<dbReference type="SUPFAM" id="SSF46938">
    <property type="entry name" value="CRAL/TRIO N-terminal domain"/>
    <property type="match status" value="1"/>
</dbReference>
<dbReference type="CDD" id="cd00170">
    <property type="entry name" value="SEC14"/>
    <property type="match status" value="1"/>
</dbReference>
<evidence type="ECO:0000256" key="1">
    <source>
        <dbReference type="SAM" id="MobiDB-lite"/>
    </source>
</evidence>
<dbReference type="InterPro" id="IPR001251">
    <property type="entry name" value="CRAL-TRIO_dom"/>
</dbReference>
<feature type="domain" description="CRAL-TRIO" evidence="3">
    <location>
        <begin position="315"/>
        <end position="429"/>
    </location>
</feature>
<dbReference type="InterPro" id="IPR051026">
    <property type="entry name" value="PI/PC_transfer"/>
</dbReference>
<feature type="compositionally biased region" description="Acidic residues" evidence="1">
    <location>
        <begin position="81"/>
        <end position="93"/>
    </location>
</feature>
<dbReference type="PANTHER" id="PTHR45657:SF61">
    <property type="entry name" value="CRAL-TRIO DOMAIN-CONTAINING PROTEIN"/>
    <property type="match status" value="1"/>
</dbReference>
<feature type="compositionally biased region" description="Low complexity" evidence="1">
    <location>
        <begin position="1"/>
        <end position="14"/>
    </location>
</feature>
<evidence type="ECO:0000313" key="5">
    <source>
        <dbReference type="Proteomes" id="UP000095751"/>
    </source>
</evidence>
<reference evidence="4 5" key="1">
    <citation type="submission" date="2016-09" db="EMBL/GenBank/DDBJ databases">
        <title>Extensive genetic diversity and differential bi-allelic expression allows diatom success in the polar Southern Ocean.</title>
        <authorList>
            <consortium name="DOE Joint Genome Institute"/>
            <person name="Mock T."/>
            <person name="Otillar R.P."/>
            <person name="Strauss J."/>
            <person name="Dupont C."/>
            <person name="Frickenhaus S."/>
            <person name="Maumus F."/>
            <person name="Mcmullan M."/>
            <person name="Sanges R."/>
            <person name="Schmutz J."/>
            <person name="Toseland A."/>
            <person name="Valas R."/>
            <person name="Veluchamy A."/>
            <person name="Ward B.J."/>
            <person name="Allen A."/>
            <person name="Barry K."/>
            <person name="Falciatore A."/>
            <person name="Ferrante M."/>
            <person name="Fortunato A.E."/>
            <person name="Gloeckner G."/>
            <person name="Gruber A."/>
            <person name="Hipkin R."/>
            <person name="Janech M."/>
            <person name="Kroth P."/>
            <person name="Leese F."/>
            <person name="Lindquist E."/>
            <person name="Lyon B.R."/>
            <person name="Martin J."/>
            <person name="Mayer C."/>
            <person name="Parker M."/>
            <person name="Quesneville H."/>
            <person name="Raymond J."/>
            <person name="Uhlig C."/>
            <person name="Valentin K.U."/>
            <person name="Worden A.Z."/>
            <person name="Armbrust E.V."/>
            <person name="Bowler C."/>
            <person name="Green B."/>
            <person name="Moulton V."/>
            <person name="Van Oosterhout C."/>
            <person name="Grigoriev I."/>
        </authorList>
    </citation>
    <scope>NUCLEOTIDE SEQUENCE [LARGE SCALE GENOMIC DNA]</scope>
    <source>
        <strain evidence="4 5">CCMP1102</strain>
    </source>
</reference>
<dbReference type="SUPFAM" id="SSF52087">
    <property type="entry name" value="CRAL/TRIO domain"/>
    <property type="match status" value="1"/>
</dbReference>
<dbReference type="OrthoDB" id="1434354at2759"/>
<gene>
    <name evidence="4" type="ORF">FRACYDRAFT_235346</name>
</gene>
<dbReference type="AlphaFoldDB" id="A0A1E7FMD6"/>
<keyword evidence="2" id="KW-0812">Transmembrane</keyword>
<keyword evidence="2" id="KW-1133">Transmembrane helix</keyword>
<dbReference type="KEGG" id="fcy:FRACYDRAFT_235346"/>
<dbReference type="InParanoid" id="A0A1E7FMD6"/>
<dbReference type="EMBL" id="KV784355">
    <property type="protein sequence ID" value="OEU19297.1"/>
    <property type="molecule type" value="Genomic_DNA"/>
</dbReference>
<feature type="region of interest" description="Disordered" evidence="1">
    <location>
        <begin position="1"/>
        <end position="31"/>
    </location>
</feature>
<protein>
    <recommendedName>
        <fullName evidence="3">CRAL-TRIO domain-containing protein</fullName>
    </recommendedName>
</protein>